<comment type="caution">
    <text evidence="1">The sequence shown here is derived from an EMBL/GenBank/DDBJ whole genome shotgun (WGS) entry which is preliminary data.</text>
</comment>
<accession>A0ABD0Q287</accession>
<evidence type="ECO:0000313" key="1">
    <source>
        <dbReference type="EMBL" id="KAL0180221.1"/>
    </source>
</evidence>
<feature type="non-terminal residue" evidence="1">
    <location>
        <position position="1"/>
    </location>
</feature>
<dbReference type="EMBL" id="JAMKFB020000012">
    <property type="protein sequence ID" value="KAL0180221.1"/>
    <property type="molecule type" value="Genomic_DNA"/>
</dbReference>
<evidence type="ECO:0000313" key="2">
    <source>
        <dbReference type="Proteomes" id="UP001529510"/>
    </source>
</evidence>
<name>A0ABD0Q287_CIRMR</name>
<protein>
    <submittedName>
        <fullName evidence="1">Uncharacterized protein</fullName>
    </submittedName>
</protein>
<proteinExistence type="predicted"/>
<gene>
    <name evidence="1" type="ORF">M9458_025663</name>
</gene>
<reference evidence="1 2" key="1">
    <citation type="submission" date="2024-05" db="EMBL/GenBank/DDBJ databases">
        <title>Genome sequencing and assembly of Indian major carp, Cirrhinus mrigala (Hamilton, 1822).</title>
        <authorList>
            <person name="Mohindra V."/>
            <person name="Chowdhury L.M."/>
            <person name="Lal K."/>
            <person name="Jena J.K."/>
        </authorList>
    </citation>
    <scope>NUCLEOTIDE SEQUENCE [LARGE SCALE GENOMIC DNA]</scope>
    <source>
        <strain evidence="1">CM1030</strain>
        <tissue evidence="1">Blood</tissue>
    </source>
</reference>
<sequence length="57" mass="6256">PAKIGNPCGLQITYLRDNSTRNIFVYHEDMKVSGPSNSVVCALACFGFYIHIHASAK</sequence>
<keyword evidence="2" id="KW-1185">Reference proteome</keyword>
<organism evidence="1 2">
    <name type="scientific">Cirrhinus mrigala</name>
    <name type="common">Mrigala</name>
    <dbReference type="NCBI Taxonomy" id="683832"/>
    <lineage>
        <taxon>Eukaryota</taxon>
        <taxon>Metazoa</taxon>
        <taxon>Chordata</taxon>
        <taxon>Craniata</taxon>
        <taxon>Vertebrata</taxon>
        <taxon>Euteleostomi</taxon>
        <taxon>Actinopterygii</taxon>
        <taxon>Neopterygii</taxon>
        <taxon>Teleostei</taxon>
        <taxon>Ostariophysi</taxon>
        <taxon>Cypriniformes</taxon>
        <taxon>Cyprinidae</taxon>
        <taxon>Labeoninae</taxon>
        <taxon>Labeonini</taxon>
        <taxon>Cirrhinus</taxon>
    </lineage>
</organism>
<dbReference type="AlphaFoldDB" id="A0ABD0Q287"/>
<dbReference type="Proteomes" id="UP001529510">
    <property type="component" value="Unassembled WGS sequence"/>
</dbReference>